<feature type="compositionally biased region" description="Acidic residues" evidence="1">
    <location>
        <begin position="173"/>
        <end position="187"/>
    </location>
</feature>
<keyword evidence="3" id="KW-1185">Reference proteome</keyword>
<dbReference type="AlphaFoldDB" id="A0A9P8QP19"/>
<gene>
    <name evidence="2" type="ORF">Trco_002017</name>
</gene>
<reference evidence="2" key="1">
    <citation type="submission" date="2021-08" db="EMBL/GenBank/DDBJ databases">
        <title>Chromosome-Level Trichoderma cornu-damae using Hi-C Data.</title>
        <authorList>
            <person name="Kim C.S."/>
        </authorList>
    </citation>
    <scope>NUCLEOTIDE SEQUENCE</scope>
    <source>
        <strain evidence="2">KA19-0412C</strain>
    </source>
</reference>
<evidence type="ECO:0000256" key="1">
    <source>
        <dbReference type="SAM" id="MobiDB-lite"/>
    </source>
</evidence>
<feature type="compositionally biased region" description="Acidic residues" evidence="1">
    <location>
        <begin position="117"/>
        <end position="137"/>
    </location>
</feature>
<accession>A0A9P8QP19</accession>
<comment type="caution">
    <text evidence="2">The sequence shown here is derived from an EMBL/GenBank/DDBJ whole genome shotgun (WGS) entry which is preliminary data.</text>
</comment>
<evidence type="ECO:0000313" key="2">
    <source>
        <dbReference type="EMBL" id="KAH6608671.1"/>
    </source>
</evidence>
<dbReference type="EMBL" id="JAIWOZ010000002">
    <property type="protein sequence ID" value="KAH6608671.1"/>
    <property type="molecule type" value="Genomic_DNA"/>
</dbReference>
<sequence>MLGRPARPDRPVDAQRGGPRKGSQARGGCVEQRRERGRQPLQEPEPEKLVRRRAAGDRQVGRRAGGGGGGRGRRGGGVDEGQVRGDALDAQLDALGDVGVEGEQGALGEMGGAGEAVEGEDGGDEDVGEEQEEEVAEEREGGGAADEELRGERVEDEELGGCGGGGEVLGAEAVEEEEEQEGGELEGDGGGHGSQDYLRKVGRGGNLRSVAQGGKLVQRAVGDLAADLRAQDVKVAQLGGDLGGRPVGADGDLVLVADDEQRLGDDVAKVVGDGRGQHHVDDLALVLDELVALGAEVDVGQHGDPGGVRVVPLADVVDLLLVGLDRGKRLGGLGGDVVVEGDVGHALFHVVLQAHGVDQHQPVDGGGVLQGEARAQHAADGVADEGDAADAQRVEQAAGVHGQLVEAELPTWSGAMTRYPALARATMVAFHVGPQKFLPCSTTAVWPLGEHVGLTSMKAICSVCCWLRNVKTLTG</sequence>
<protein>
    <submittedName>
        <fullName evidence="2">Uncharacterized protein</fullName>
    </submittedName>
</protein>
<organism evidence="2 3">
    <name type="scientific">Trichoderma cornu-damae</name>
    <dbReference type="NCBI Taxonomy" id="654480"/>
    <lineage>
        <taxon>Eukaryota</taxon>
        <taxon>Fungi</taxon>
        <taxon>Dikarya</taxon>
        <taxon>Ascomycota</taxon>
        <taxon>Pezizomycotina</taxon>
        <taxon>Sordariomycetes</taxon>
        <taxon>Hypocreomycetidae</taxon>
        <taxon>Hypocreales</taxon>
        <taxon>Hypocreaceae</taxon>
        <taxon>Trichoderma</taxon>
    </lineage>
</organism>
<proteinExistence type="predicted"/>
<name>A0A9P8QP19_9HYPO</name>
<feature type="compositionally biased region" description="Basic and acidic residues" evidence="1">
    <location>
        <begin position="45"/>
        <end position="60"/>
    </location>
</feature>
<feature type="compositionally biased region" description="Basic and acidic residues" evidence="1">
    <location>
        <begin position="1"/>
        <end position="13"/>
    </location>
</feature>
<evidence type="ECO:0000313" key="3">
    <source>
        <dbReference type="Proteomes" id="UP000827724"/>
    </source>
</evidence>
<feature type="region of interest" description="Disordered" evidence="1">
    <location>
        <begin position="1"/>
        <end position="200"/>
    </location>
</feature>
<feature type="compositionally biased region" description="Low complexity" evidence="1">
    <location>
        <begin position="88"/>
        <end position="107"/>
    </location>
</feature>
<dbReference type="Proteomes" id="UP000827724">
    <property type="component" value="Unassembled WGS sequence"/>
</dbReference>